<evidence type="ECO:0000313" key="1">
    <source>
        <dbReference type="EMBL" id="TJY67110.1"/>
    </source>
</evidence>
<dbReference type="EMBL" id="SUKA01000002">
    <property type="protein sequence ID" value="TJY67110.1"/>
    <property type="molecule type" value="Genomic_DNA"/>
</dbReference>
<organism evidence="1 2">
    <name type="scientific">Sphingobacterium alkalisoli</name>
    <dbReference type="NCBI Taxonomy" id="1874115"/>
    <lineage>
        <taxon>Bacteria</taxon>
        <taxon>Pseudomonadati</taxon>
        <taxon>Bacteroidota</taxon>
        <taxon>Sphingobacteriia</taxon>
        <taxon>Sphingobacteriales</taxon>
        <taxon>Sphingobacteriaceae</taxon>
        <taxon>Sphingobacterium</taxon>
    </lineage>
</organism>
<keyword evidence="2" id="KW-1185">Reference proteome</keyword>
<sequence>MGYHFPTLTIHKMAKLPFIPAPRYAHDKKHAFDVHRQIREDVSMTQRAPYPQEHELSTKMDYNLQRFLECAKPDVHEGFVYSVGFHKHIHCT</sequence>
<accession>A0A4U0H5W8</accession>
<dbReference type="OrthoDB" id="9803237at2"/>
<dbReference type="RefSeq" id="WP_136820457.1">
    <property type="nucleotide sequence ID" value="NZ_SUKA01000002.1"/>
</dbReference>
<gene>
    <name evidence="1" type="ORF">FAZ19_09490</name>
</gene>
<proteinExistence type="predicted"/>
<dbReference type="Proteomes" id="UP000309872">
    <property type="component" value="Unassembled WGS sequence"/>
</dbReference>
<evidence type="ECO:0000313" key="2">
    <source>
        <dbReference type="Proteomes" id="UP000309872"/>
    </source>
</evidence>
<protein>
    <submittedName>
        <fullName evidence="1">Uncharacterized protein</fullName>
    </submittedName>
</protein>
<reference evidence="1 2" key="1">
    <citation type="submission" date="2019-04" db="EMBL/GenBank/DDBJ databases">
        <title>Sphingobacterium olei sp. nov., isolated from oil-contaminated soil.</title>
        <authorList>
            <person name="Liu B."/>
        </authorList>
    </citation>
    <scope>NUCLEOTIDE SEQUENCE [LARGE SCALE GENOMIC DNA]</scope>
    <source>
        <strain evidence="1 2">Y3L14</strain>
    </source>
</reference>
<dbReference type="AlphaFoldDB" id="A0A4U0H5W8"/>
<name>A0A4U0H5W8_9SPHI</name>
<comment type="caution">
    <text evidence="1">The sequence shown here is derived from an EMBL/GenBank/DDBJ whole genome shotgun (WGS) entry which is preliminary data.</text>
</comment>